<dbReference type="InterPro" id="IPR003593">
    <property type="entry name" value="AAA+_ATPase"/>
</dbReference>
<dbReference type="FunFam" id="3.40.50.300:FF:000218">
    <property type="entry name" value="Multidrug ABC transporter ATP-binding protein"/>
    <property type="match status" value="1"/>
</dbReference>
<feature type="transmembrane region" description="Helical" evidence="7">
    <location>
        <begin position="12"/>
        <end position="44"/>
    </location>
</feature>
<dbReference type="Pfam" id="PF00005">
    <property type="entry name" value="ABC_tran"/>
    <property type="match status" value="1"/>
</dbReference>
<dbReference type="EC" id="3.6.3.-" evidence="10"/>
<gene>
    <name evidence="10" type="primary">msbA-2</name>
    <name evidence="10" type="ORF">HLUCCA11_15250</name>
</gene>
<keyword evidence="3" id="KW-0547">Nucleotide-binding</keyword>
<dbReference type="InterPro" id="IPR036640">
    <property type="entry name" value="ABC1_TM_sf"/>
</dbReference>
<dbReference type="Gene3D" id="3.40.50.300">
    <property type="entry name" value="P-loop containing nucleotide triphosphate hydrolases"/>
    <property type="match status" value="1"/>
</dbReference>
<name>A0A0P7YUR0_9CYAN</name>
<evidence type="ECO:0000313" key="11">
    <source>
        <dbReference type="Proteomes" id="UP000050465"/>
    </source>
</evidence>
<dbReference type="GO" id="GO:0016887">
    <property type="term" value="F:ATP hydrolysis activity"/>
    <property type="evidence" value="ECO:0007669"/>
    <property type="project" value="InterPro"/>
</dbReference>
<feature type="transmembrane region" description="Helical" evidence="7">
    <location>
        <begin position="155"/>
        <end position="175"/>
    </location>
</feature>
<keyword evidence="2 7" id="KW-0812">Transmembrane</keyword>
<keyword evidence="5 7" id="KW-1133">Transmembrane helix</keyword>
<proteinExistence type="predicted"/>
<dbReference type="SMART" id="SM00382">
    <property type="entry name" value="AAA"/>
    <property type="match status" value="1"/>
</dbReference>
<keyword evidence="6 7" id="KW-0472">Membrane</keyword>
<dbReference type="SUPFAM" id="SSF52540">
    <property type="entry name" value="P-loop containing nucleoside triphosphate hydrolases"/>
    <property type="match status" value="1"/>
</dbReference>
<protein>
    <submittedName>
        <fullName evidence="10">ATP-binding cassette, subfamily B, bacterial MsbA</fullName>
        <ecNumber evidence="10">3.6.3.-</ecNumber>
    </submittedName>
</protein>
<dbReference type="Pfam" id="PF00664">
    <property type="entry name" value="ABC_membrane"/>
    <property type="match status" value="1"/>
</dbReference>
<feature type="domain" description="ABC transporter" evidence="8">
    <location>
        <begin position="357"/>
        <end position="592"/>
    </location>
</feature>
<keyword evidence="10" id="KW-0378">Hydrolase</keyword>
<dbReference type="GO" id="GO:0005886">
    <property type="term" value="C:plasma membrane"/>
    <property type="evidence" value="ECO:0007669"/>
    <property type="project" value="UniProtKB-SubCell"/>
</dbReference>
<reference evidence="10 11" key="1">
    <citation type="submission" date="2015-09" db="EMBL/GenBank/DDBJ databases">
        <title>Identification and resolution of microdiversity through metagenomic sequencing of parallel consortia.</title>
        <authorList>
            <person name="Nelson W.C."/>
            <person name="Romine M.F."/>
            <person name="Lindemann S.R."/>
        </authorList>
    </citation>
    <scope>NUCLEOTIDE SEQUENCE [LARGE SCALE GENOMIC DNA]</scope>
    <source>
        <strain evidence="10">Ana</strain>
    </source>
</reference>
<dbReference type="GO" id="GO:0140359">
    <property type="term" value="F:ABC-type transporter activity"/>
    <property type="evidence" value="ECO:0007669"/>
    <property type="project" value="InterPro"/>
</dbReference>
<evidence type="ECO:0000256" key="3">
    <source>
        <dbReference type="ARBA" id="ARBA00022741"/>
    </source>
</evidence>
<dbReference type="InterPro" id="IPR039421">
    <property type="entry name" value="Type_1_exporter"/>
</dbReference>
<dbReference type="PROSITE" id="PS00211">
    <property type="entry name" value="ABC_TRANSPORTER_1"/>
    <property type="match status" value="1"/>
</dbReference>
<dbReference type="PATRIC" id="fig|1666911.3.peg.331"/>
<dbReference type="STRING" id="1666911.HLUCCA11_15250"/>
<dbReference type="GO" id="GO:0034040">
    <property type="term" value="F:ATPase-coupled lipid transmembrane transporter activity"/>
    <property type="evidence" value="ECO:0007669"/>
    <property type="project" value="TreeGrafter"/>
</dbReference>
<evidence type="ECO:0000256" key="1">
    <source>
        <dbReference type="ARBA" id="ARBA00004651"/>
    </source>
</evidence>
<dbReference type="AlphaFoldDB" id="A0A0P7YUR0"/>
<organism evidence="10 11">
    <name type="scientific">Phormidesmis priestleyi Ana</name>
    <dbReference type="NCBI Taxonomy" id="1666911"/>
    <lineage>
        <taxon>Bacteria</taxon>
        <taxon>Bacillati</taxon>
        <taxon>Cyanobacteriota</taxon>
        <taxon>Cyanophyceae</taxon>
        <taxon>Leptolyngbyales</taxon>
        <taxon>Leptolyngbyaceae</taxon>
        <taxon>Phormidesmis</taxon>
    </lineage>
</organism>
<dbReference type="PROSITE" id="PS50929">
    <property type="entry name" value="ABC_TM1F"/>
    <property type="match status" value="1"/>
</dbReference>
<evidence type="ECO:0000256" key="7">
    <source>
        <dbReference type="SAM" id="Phobius"/>
    </source>
</evidence>
<evidence type="ECO:0000256" key="2">
    <source>
        <dbReference type="ARBA" id="ARBA00022692"/>
    </source>
</evidence>
<comment type="subcellular location">
    <subcellularLocation>
        <location evidence="1">Cell membrane</location>
        <topology evidence="1">Multi-pass membrane protein</topology>
    </subcellularLocation>
</comment>
<feature type="transmembrane region" description="Helical" evidence="7">
    <location>
        <begin position="77"/>
        <end position="98"/>
    </location>
</feature>
<feature type="domain" description="ABC transmembrane type-1" evidence="9">
    <location>
        <begin position="19"/>
        <end position="323"/>
    </location>
</feature>
<sequence length="677" mass="74373">MHSRQLLLKSMLRYPFLVILTIVMGFSGALFNGISTVLIVPILLELLGQSTELADQLPSILSRFIVFFDGVPDRYRLLAMSVSVVALIILKNAAVYGGSLASNDLNRKLAAHLRLEGLRILLDVDLAYYTQTKVGDLINHLNVEVNRTTIAVRTLARIAISAITILVFIGILLWASWQLTIIAAFALGLVALVNQTAVRSAKVFGAELSEYSRNYSSRIVEILSGIRLVKGTANEEDEYDIIAKLIADREVSEYRSQLLFAGIAPINEVCSIVALISVAAVGRMVMADQLEVFSSILLTYLLVLFRMLPAIGQLNSARSQLANVGPSVVVVSEFLRRDDKPFMHSGHRPYTPLQSGIEFKSLSFTYPGHPKQVLNEIDLYLKKGTTLALVGASGAGKSTLADLLPRFYDPTSGSIQIDGHDLKTLEIKSFRRRLGIVSQDTFLFNATVRENLIYGRPQATDEEIEDAMHRANAYEFIEALPQGLNTLIGDRGVLLSGGQRQRLAIARALLQDPDILILDEATSALDTISERLVQKAIDELSRDRTTLVIAHRLSTVQNADQIAVLDQGRVVETGTHAELLHKGGYYAQLCAIQFSEQAKDELGSSDSADWEQAITQASYDLRSRLSKILGILGLLTDEGIIQDEVERSELTASAHESTRHLLKVVEALEKLGQEAVG</sequence>
<dbReference type="PANTHER" id="PTHR24221">
    <property type="entry name" value="ATP-BINDING CASSETTE SUB-FAMILY B"/>
    <property type="match status" value="1"/>
</dbReference>
<dbReference type="InterPro" id="IPR003439">
    <property type="entry name" value="ABC_transporter-like_ATP-bd"/>
</dbReference>
<comment type="caution">
    <text evidence="10">The sequence shown here is derived from an EMBL/GenBank/DDBJ whole genome shotgun (WGS) entry which is preliminary data.</text>
</comment>
<dbReference type="EMBL" id="LJZR01000021">
    <property type="protein sequence ID" value="KPQ34273.1"/>
    <property type="molecule type" value="Genomic_DNA"/>
</dbReference>
<evidence type="ECO:0000256" key="5">
    <source>
        <dbReference type="ARBA" id="ARBA00022989"/>
    </source>
</evidence>
<keyword evidence="4 10" id="KW-0067">ATP-binding</keyword>
<evidence type="ECO:0000259" key="8">
    <source>
        <dbReference type="PROSITE" id="PS50893"/>
    </source>
</evidence>
<dbReference type="Proteomes" id="UP000050465">
    <property type="component" value="Unassembled WGS sequence"/>
</dbReference>
<evidence type="ECO:0000256" key="6">
    <source>
        <dbReference type="ARBA" id="ARBA00023136"/>
    </source>
</evidence>
<dbReference type="SUPFAM" id="SSF90123">
    <property type="entry name" value="ABC transporter transmembrane region"/>
    <property type="match status" value="1"/>
</dbReference>
<dbReference type="GO" id="GO:0005524">
    <property type="term" value="F:ATP binding"/>
    <property type="evidence" value="ECO:0007669"/>
    <property type="project" value="UniProtKB-KW"/>
</dbReference>
<dbReference type="PANTHER" id="PTHR24221:SF646">
    <property type="entry name" value="HAEMOLYSIN SECRETION ATP-BINDING PROTEIN"/>
    <property type="match status" value="1"/>
</dbReference>
<dbReference type="InterPro" id="IPR017871">
    <property type="entry name" value="ABC_transporter-like_CS"/>
</dbReference>
<dbReference type="Gene3D" id="1.20.1560.10">
    <property type="entry name" value="ABC transporter type 1, transmembrane domain"/>
    <property type="match status" value="1"/>
</dbReference>
<evidence type="ECO:0000259" key="9">
    <source>
        <dbReference type="PROSITE" id="PS50929"/>
    </source>
</evidence>
<evidence type="ECO:0000313" key="10">
    <source>
        <dbReference type="EMBL" id="KPQ34273.1"/>
    </source>
</evidence>
<evidence type="ECO:0000256" key="4">
    <source>
        <dbReference type="ARBA" id="ARBA00022840"/>
    </source>
</evidence>
<dbReference type="InterPro" id="IPR027417">
    <property type="entry name" value="P-loop_NTPase"/>
</dbReference>
<accession>A0A0P7YUR0</accession>
<dbReference type="CDD" id="cd07346">
    <property type="entry name" value="ABC_6TM_exporters"/>
    <property type="match status" value="1"/>
</dbReference>
<dbReference type="InterPro" id="IPR011527">
    <property type="entry name" value="ABC1_TM_dom"/>
</dbReference>
<feature type="transmembrane region" description="Helical" evidence="7">
    <location>
        <begin position="181"/>
        <end position="198"/>
    </location>
</feature>
<dbReference type="PROSITE" id="PS50893">
    <property type="entry name" value="ABC_TRANSPORTER_2"/>
    <property type="match status" value="1"/>
</dbReference>
<feature type="transmembrane region" description="Helical" evidence="7">
    <location>
        <begin position="258"/>
        <end position="280"/>
    </location>
</feature>